<name>F4LNH2_TREBD</name>
<keyword evidence="3" id="KW-1185">Reference proteome</keyword>
<dbReference type="KEGG" id="tbe:Trebr_2524"/>
<dbReference type="InterPro" id="IPR000073">
    <property type="entry name" value="AB_hydrolase_1"/>
</dbReference>
<reference evidence="3" key="1">
    <citation type="submission" date="2011-04" db="EMBL/GenBank/DDBJ databases">
        <title>The complete genome of Treponema brennaborense DSM 12168.</title>
        <authorList>
            <person name="Lucas S."/>
            <person name="Han J."/>
            <person name="Lapidus A."/>
            <person name="Bruce D."/>
            <person name="Goodwin L."/>
            <person name="Pitluck S."/>
            <person name="Peters L."/>
            <person name="Kyrpides N."/>
            <person name="Mavromatis K."/>
            <person name="Ivanova N."/>
            <person name="Mikhailova N."/>
            <person name="Pagani I."/>
            <person name="Teshima H."/>
            <person name="Detter J.C."/>
            <person name="Tapia R."/>
            <person name="Han C."/>
            <person name="Land M."/>
            <person name="Hauser L."/>
            <person name="Markowitz V."/>
            <person name="Cheng J.-F."/>
            <person name="Hugenholtz P."/>
            <person name="Woyke T."/>
            <person name="Wu D."/>
            <person name="Gronow S."/>
            <person name="Wellnitz S."/>
            <person name="Brambilla E."/>
            <person name="Klenk H.-P."/>
            <person name="Eisen J.A."/>
        </authorList>
    </citation>
    <scope>NUCLEOTIDE SEQUENCE [LARGE SCALE GENOMIC DNA]</scope>
    <source>
        <strain evidence="3">DSM 12168 / CIP 105900 / DD5/3</strain>
    </source>
</reference>
<gene>
    <name evidence="2" type="ordered locus">Trebr_2524</name>
</gene>
<dbReference type="AlphaFoldDB" id="F4LNH2"/>
<dbReference type="eggNOG" id="COG1073">
    <property type="taxonomic scope" value="Bacteria"/>
</dbReference>
<dbReference type="InterPro" id="IPR052920">
    <property type="entry name" value="DNA-binding_regulatory"/>
</dbReference>
<dbReference type="STRING" id="906968.Trebr_2524"/>
<proteinExistence type="predicted"/>
<evidence type="ECO:0000313" key="2">
    <source>
        <dbReference type="EMBL" id="AEE17930.1"/>
    </source>
</evidence>
<dbReference type="HOGENOM" id="CLU_692498_0_0_12"/>
<dbReference type="SUPFAM" id="SSF53474">
    <property type="entry name" value="alpha/beta-Hydrolases"/>
    <property type="match status" value="1"/>
</dbReference>
<dbReference type="PANTHER" id="PTHR43358">
    <property type="entry name" value="ALPHA/BETA-HYDROLASE"/>
    <property type="match status" value="1"/>
</dbReference>
<dbReference type="OrthoDB" id="9776685at2"/>
<dbReference type="PANTHER" id="PTHR43358:SF4">
    <property type="entry name" value="ALPHA_BETA HYDROLASE FOLD-1 DOMAIN-CONTAINING PROTEIN"/>
    <property type="match status" value="1"/>
</dbReference>
<dbReference type="Proteomes" id="UP000006546">
    <property type="component" value="Chromosome"/>
</dbReference>
<accession>F4LNH2</accession>
<evidence type="ECO:0000259" key="1">
    <source>
        <dbReference type="Pfam" id="PF12697"/>
    </source>
</evidence>
<organism evidence="2 3">
    <name type="scientific">Treponema brennaborense (strain DSM 12168 / CIP 105900 / DD5/3)</name>
    <dbReference type="NCBI Taxonomy" id="906968"/>
    <lineage>
        <taxon>Bacteria</taxon>
        <taxon>Pseudomonadati</taxon>
        <taxon>Spirochaetota</taxon>
        <taxon>Spirochaetia</taxon>
        <taxon>Spirochaetales</taxon>
        <taxon>Treponemataceae</taxon>
        <taxon>Treponema</taxon>
    </lineage>
</organism>
<feature type="domain" description="AB hydrolase-1" evidence="1">
    <location>
        <begin position="163"/>
        <end position="381"/>
    </location>
</feature>
<evidence type="ECO:0000313" key="3">
    <source>
        <dbReference type="Proteomes" id="UP000006546"/>
    </source>
</evidence>
<dbReference type="Pfam" id="PF12697">
    <property type="entry name" value="Abhydrolase_6"/>
    <property type="match status" value="1"/>
</dbReference>
<dbReference type="Gene3D" id="3.40.50.1820">
    <property type="entry name" value="alpha/beta hydrolase"/>
    <property type="match status" value="1"/>
</dbReference>
<dbReference type="RefSeq" id="WP_013759631.1">
    <property type="nucleotide sequence ID" value="NC_015500.1"/>
</dbReference>
<dbReference type="InterPro" id="IPR029058">
    <property type="entry name" value="AB_hydrolase_fold"/>
</dbReference>
<protein>
    <recommendedName>
        <fullName evidence="1">AB hydrolase-1 domain-containing protein</fullName>
    </recommendedName>
</protein>
<dbReference type="EMBL" id="CP002696">
    <property type="protein sequence ID" value="AEE17930.1"/>
    <property type="molecule type" value="Genomic_DNA"/>
</dbReference>
<sequence length="398" mass="42067">MIFLLIIGFTAVGIAAFSVSSGALLFGSLFLRKKDTSSLDPAVIAQALDALRKSADGTSLRGVEMSGASARLAAHLNDKRIMIPLLEAKLRWFGLCGRKAAVERLFITGFRRVRLAGYAVEPEAVGFADAPCSALTANGTLAGNDTLPANGTLAGNSPRRVALLVHGYSDSAAGMAYLAEEYLKRGVTVVAVDCRAHGGSGGKLITMGYTDASDVVDWLAFLTAKYGENTRFILHGVSMGAAAVLQSLSLKEFQPFVPNVTAAVADCGFSSAKEQLACQIGEIIGAAAFQRFIGGLVINGMSLVNGLMSGFFLGQDSPVKALRKRRKLPACRIPLVLFHGDADVMVSPRMANELETAAAGCGVSVAHVPDAPHIGSYFYDPQSYMRRIFDAIAVRKID</sequence>